<evidence type="ECO:0000256" key="5">
    <source>
        <dbReference type="ARBA" id="ARBA00022475"/>
    </source>
</evidence>
<evidence type="ECO:0000256" key="8">
    <source>
        <dbReference type="ARBA" id="ARBA00022824"/>
    </source>
</evidence>
<evidence type="ECO:0000313" key="14">
    <source>
        <dbReference type="Proteomes" id="UP001292079"/>
    </source>
</evidence>
<dbReference type="SUPFAM" id="SSF82185">
    <property type="entry name" value="Histone H3 K4-specific methyltransferase SET7/9 N-terminal domain"/>
    <property type="match status" value="2"/>
</dbReference>
<evidence type="ECO:0000256" key="1">
    <source>
        <dbReference type="ARBA" id="ARBA00004163"/>
    </source>
</evidence>
<evidence type="ECO:0000256" key="10">
    <source>
        <dbReference type="ARBA" id="ARBA00023136"/>
    </source>
</evidence>
<feature type="compositionally biased region" description="Low complexity" evidence="11">
    <location>
        <begin position="221"/>
        <end position="245"/>
    </location>
</feature>
<dbReference type="SMART" id="SM00698">
    <property type="entry name" value="MORN"/>
    <property type="match status" value="7"/>
</dbReference>
<keyword evidence="9 12" id="KW-1133">Transmembrane helix</keyword>
<reference evidence="13" key="1">
    <citation type="submission" date="2022-04" db="EMBL/GenBank/DDBJ databases">
        <authorList>
            <person name="Xu L."/>
            <person name="Lv Z."/>
        </authorList>
    </citation>
    <scope>NUCLEOTIDE SEQUENCE</scope>
    <source>
        <strain evidence="13">LV_2022a</strain>
    </source>
</reference>
<name>A0AAE1ZKL3_SCHME</name>
<dbReference type="InterPro" id="IPR003409">
    <property type="entry name" value="MORN"/>
</dbReference>
<dbReference type="GO" id="GO:0005789">
    <property type="term" value="C:endoplasmic reticulum membrane"/>
    <property type="evidence" value="ECO:0007669"/>
    <property type="project" value="UniProtKB-SubCell"/>
</dbReference>
<evidence type="ECO:0000256" key="2">
    <source>
        <dbReference type="ARBA" id="ARBA00004184"/>
    </source>
</evidence>
<dbReference type="InterPro" id="IPR017191">
    <property type="entry name" value="Junctophilin"/>
</dbReference>
<keyword evidence="8" id="KW-0256">Endoplasmic reticulum</keyword>
<dbReference type="Proteomes" id="UP001292079">
    <property type="component" value="Unassembled WGS sequence"/>
</dbReference>
<keyword evidence="10 12" id="KW-0472">Membrane</keyword>
<evidence type="ECO:0000256" key="12">
    <source>
        <dbReference type="SAM" id="Phobius"/>
    </source>
</evidence>
<comment type="subcellular location">
    <subcellularLocation>
        <location evidence="3">Cell membrane</location>
    </subcellularLocation>
    <subcellularLocation>
        <location evidence="2">Endomembrane system</location>
        <topology evidence="2">Peripheral membrane protein</topology>
    </subcellularLocation>
    <subcellularLocation>
        <location evidence="1">Endoplasmic reticulum membrane</location>
        <topology evidence="1">Single-pass type IV membrane protein</topology>
    </subcellularLocation>
</comment>
<sequence length="1140" mass="126170">MALHNIMATTELEGGRFDFDDGGSYVGEWCEGRAHGLGIATGPENQGEYSGEWNMGFESSGVYIWPSGNIYSGTWLKGKRHGEGVQIKGRWVYRGSFTTGFCGRYGIKESLTSCAKYEGSWHLNQFDGFGVETNSDGSVYAGAWSKGMRQGLGVRRSAPYALAAEFSRAVRASQSQNSLPSGTDSERGWRGTNSFGGGSGGDVRNSVERGRPDERRSGFVLRSTSCPLPSPLSNNSRSSSSGYRSATPTTGKKSIFKGSIFRKLRKQKSTGDLSMVGGRAVGTFSTCGGSGGLFHSRGRRPGGSLRSNISTSSQITTNSFSRGDVKAVGNGGQGLHEFMEETIGPNVTETYSGQWNEDRRSGYGVAERSDGLRYAGEWFNNKKDGYGVTYRTDGTKEEGRYKENILIQALNRKSKLFMLRHTKLRDAIEEAVKNAEDAAKKAQESSYESAYQRAQTARTVAGTADLRAREARKLSEEARAIAREFSPEFVQLGLMWEKQNPLLNKDIFGYSSNHEEDIAGRGRRNDPNSLHTQGLIKENTIGPDSSGQIGNSLEVSGGSRQGSFRSSFRRRGNTTQENEHYPNDHHRYHDGNQMPNPNMDTKRFYSKELNATGKENNLDVDYKKQIDQQSTTLGYQRSPAGRPIARAATTGFTGLGYSPIEQQQFAQHMAQHPHSPYLMASTSQQLDMPVEPQNNPSRGFEYGTTPRTQNRLTDTASLHSPVINSAKLMKTAAQRSTEIRIGTTQLVQPMETHRAHISYVDYSQTHNYQQLEVNINGQFNNEEAIADNWEQESVLSKEPILPFGTILTAVNKVRRRTLPSIMTEPPIQTTRNACNKAGLQLPNTRINSTTKGSTHNSNLGCIIDDQTVHSAENLPADAADTYIIENGIRKRVQAETHHRQQNQRSRITTGPTGSPVKASGNTYLEGSRPEWTTAYDPYRPAMENTGVVTANRHGNNKQENDPETSDLSPLPKSYLIESVIHLPGDVKEASMPDISMTHGYVPGQYNSSSKRRTGQHPVSGELTREEIARLSQARRQEIYHEMERRKRGEIVIRLADIKDWIRTNFVIVFVLLINASLAFFFFNLLTDNSNQAKPYRGALINTGRSQPSVSNSPAMKTIKTAKKYVTAAIKARQQNGAVEQ</sequence>
<keyword evidence="7" id="KW-0677">Repeat</keyword>
<dbReference type="AlphaFoldDB" id="A0AAE1ZKL3"/>
<feature type="region of interest" description="Disordered" evidence="11">
    <location>
        <begin position="537"/>
        <end position="601"/>
    </location>
</feature>
<dbReference type="GO" id="GO:0005886">
    <property type="term" value="C:plasma membrane"/>
    <property type="evidence" value="ECO:0007669"/>
    <property type="project" value="UniProtKB-SubCell"/>
</dbReference>
<feature type="compositionally biased region" description="Polar residues" evidence="11">
    <location>
        <begin position="902"/>
        <end position="912"/>
    </location>
</feature>
<evidence type="ECO:0000256" key="4">
    <source>
        <dbReference type="ARBA" id="ARBA00008599"/>
    </source>
</evidence>
<dbReference type="EMBL" id="JALJAT010000001">
    <property type="protein sequence ID" value="KAK4474922.1"/>
    <property type="molecule type" value="Genomic_DNA"/>
</dbReference>
<evidence type="ECO:0000256" key="9">
    <source>
        <dbReference type="ARBA" id="ARBA00022989"/>
    </source>
</evidence>
<dbReference type="Pfam" id="PF02493">
    <property type="entry name" value="MORN"/>
    <property type="match status" value="7"/>
</dbReference>
<feature type="compositionally biased region" description="Basic and acidic residues" evidence="11">
    <location>
        <begin position="577"/>
        <end position="590"/>
    </location>
</feature>
<dbReference type="GO" id="GO:0030314">
    <property type="term" value="C:junctional membrane complex"/>
    <property type="evidence" value="ECO:0007669"/>
    <property type="project" value="InterPro"/>
</dbReference>
<feature type="compositionally biased region" description="Polar residues" evidence="11">
    <location>
        <begin position="173"/>
        <end position="183"/>
    </location>
</feature>
<feature type="compositionally biased region" description="Basic and acidic residues" evidence="11">
    <location>
        <begin position="205"/>
        <end position="217"/>
    </location>
</feature>
<evidence type="ECO:0000256" key="7">
    <source>
        <dbReference type="ARBA" id="ARBA00022737"/>
    </source>
</evidence>
<comment type="similarity">
    <text evidence="4">Belongs to the junctophilin family.</text>
</comment>
<accession>A0AAE1ZKL3</accession>
<dbReference type="PANTHER" id="PTHR23085">
    <property type="entry name" value="GH28348P"/>
    <property type="match status" value="1"/>
</dbReference>
<evidence type="ECO:0000256" key="11">
    <source>
        <dbReference type="SAM" id="MobiDB-lite"/>
    </source>
</evidence>
<feature type="transmembrane region" description="Helical" evidence="12">
    <location>
        <begin position="1065"/>
        <end position="1086"/>
    </location>
</feature>
<reference evidence="13" key="2">
    <citation type="journal article" date="2023" name="Infect Dis Poverty">
        <title>Chromosome-scale genome of the human blood fluke Schistosoma mekongi and its implications for public health.</title>
        <authorList>
            <person name="Zhou M."/>
            <person name="Xu L."/>
            <person name="Xu D."/>
            <person name="Chen W."/>
            <person name="Khan J."/>
            <person name="Hu Y."/>
            <person name="Huang H."/>
            <person name="Wei H."/>
            <person name="Zhang Y."/>
            <person name="Chusongsang P."/>
            <person name="Tanasarnprasert K."/>
            <person name="Hu X."/>
            <person name="Limpanont Y."/>
            <person name="Lv Z."/>
        </authorList>
    </citation>
    <scope>NUCLEOTIDE SEQUENCE</scope>
    <source>
        <strain evidence="13">LV_2022a</strain>
    </source>
</reference>
<feature type="region of interest" description="Disordered" evidence="11">
    <location>
        <begin position="1000"/>
        <end position="1022"/>
    </location>
</feature>
<dbReference type="PANTHER" id="PTHR23085:SF16">
    <property type="entry name" value="GH28348P"/>
    <property type="match status" value="1"/>
</dbReference>
<feature type="region of interest" description="Disordered" evidence="11">
    <location>
        <begin position="173"/>
        <end position="254"/>
    </location>
</feature>
<comment type="caution">
    <text evidence="13">The sequence shown here is derived from an EMBL/GenBank/DDBJ whole genome shotgun (WGS) entry which is preliminary data.</text>
</comment>
<feature type="compositionally biased region" description="Polar residues" evidence="11">
    <location>
        <begin position="542"/>
        <end position="554"/>
    </location>
</feature>
<feature type="region of interest" description="Disordered" evidence="11">
    <location>
        <begin position="951"/>
        <end position="970"/>
    </location>
</feature>
<gene>
    <name evidence="13" type="ORF">MN116_002029</name>
</gene>
<feature type="region of interest" description="Disordered" evidence="11">
    <location>
        <begin position="893"/>
        <end position="930"/>
    </location>
</feature>
<keyword evidence="5" id="KW-1003">Cell membrane</keyword>
<evidence type="ECO:0008006" key="15">
    <source>
        <dbReference type="Google" id="ProtNLM"/>
    </source>
</evidence>
<dbReference type="FunFam" id="2.20.110.10:FF:000001">
    <property type="entry name" value="Junctophilin"/>
    <property type="match status" value="1"/>
</dbReference>
<evidence type="ECO:0000313" key="13">
    <source>
        <dbReference type="EMBL" id="KAK4474922.1"/>
    </source>
</evidence>
<feature type="compositionally biased region" description="Low complexity" evidence="11">
    <location>
        <begin position="556"/>
        <end position="566"/>
    </location>
</feature>
<evidence type="ECO:0000256" key="3">
    <source>
        <dbReference type="ARBA" id="ARBA00004236"/>
    </source>
</evidence>
<keyword evidence="14" id="KW-1185">Reference proteome</keyword>
<evidence type="ECO:0000256" key="6">
    <source>
        <dbReference type="ARBA" id="ARBA00022692"/>
    </source>
</evidence>
<feature type="region of interest" description="Disordered" evidence="11">
    <location>
        <begin position="292"/>
        <end position="316"/>
    </location>
</feature>
<dbReference type="Gene3D" id="2.20.110.10">
    <property type="entry name" value="Histone H3 K4-specific methyltransferase SET7/9 N-terminal domain"/>
    <property type="match status" value="3"/>
</dbReference>
<keyword evidence="6 12" id="KW-0812">Transmembrane</keyword>
<feature type="compositionally biased region" description="Low complexity" evidence="11">
    <location>
        <begin position="302"/>
        <end position="316"/>
    </location>
</feature>
<protein>
    <recommendedName>
        <fullName evidence="15">Junctophilin</fullName>
    </recommendedName>
</protein>
<organism evidence="13 14">
    <name type="scientific">Schistosoma mekongi</name>
    <name type="common">Parasitic worm</name>
    <dbReference type="NCBI Taxonomy" id="38744"/>
    <lineage>
        <taxon>Eukaryota</taxon>
        <taxon>Metazoa</taxon>
        <taxon>Spiralia</taxon>
        <taxon>Lophotrochozoa</taxon>
        <taxon>Platyhelminthes</taxon>
        <taxon>Trematoda</taxon>
        <taxon>Digenea</taxon>
        <taxon>Strigeidida</taxon>
        <taxon>Schistosomatoidea</taxon>
        <taxon>Schistosomatidae</taxon>
        <taxon>Schistosoma</taxon>
    </lineage>
</organism>
<proteinExistence type="inferred from homology"/>